<proteinExistence type="predicted"/>
<gene>
    <name evidence="1" type="ORF">FC43_GL001749</name>
</gene>
<evidence type="ECO:0000313" key="2">
    <source>
        <dbReference type="Proteomes" id="UP000050816"/>
    </source>
</evidence>
<dbReference type="Proteomes" id="UP000050816">
    <property type="component" value="Unassembled WGS sequence"/>
</dbReference>
<accession>A0A0R1U855</accession>
<name>A0A0R1U855_9LACO</name>
<sequence>MTPYFKRRVQTRYWLVVVWAAPDQAYHFFFNTRRPRAWQRSWPLGSLPSTSLEELIVVLTAVRAQYHFTIEYRQFSPDAQQRLQHEVPA</sequence>
<protein>
    <submittedName>
        <fullName evidence="1">Uncharacterized protein</fullName>
    </submittedName>
</protein>
<comment type="caution">
    <text evidence="1">The sequence shown here is derived from an EMBL/GenBank/DDBJ whole genome shotgun (WGS) entry which is preliminary data.</text>
</comment>
<dbReference type="AlphaFoldDB" id="A0A0R1U855"/>
<organism evidence="1 2">
    <name type="scientific">Limosilactobacillus ingluviei DSM 15946</name>
    <dbReference type="NCBI Taxonomy" id="1423760"/>
    <lineage>
        <taxon>Bacteria</taxon>
        <taxon>Bacillati</taxon>
        <taxon>Bacillota</taxon>
        <taxon>Bacilli</taxon>
        <taxon>Lactobacillales</taxon>
        <taxon>Lactobacillaceae</taxon>
        <taxon>Limosilactobacillus</taxon>
    </lineage>
</organism>
<dbReference type="EMBL" id="AZFK01000047">
    <property type="protein sequence ID" value="KRL89415.1"/>
    <property type="molecule type" value="Genomic_DNA"/>
</dbReference>
<reference evidence="1 2" key="1">
    <citation type="journal article" date="2015" name="Genome Announc.">
        <title>Expanding the biotechnology potential of lactobacilli through comparative genomics of 213 strains and associated genera.</title>
        <authorList>
            <person name="Sun Z."/>
            <person name="Harris H.M."/>
            <person name="McCann A."/>
            <person name="Guo C."/>
            <person name="Argimon S."/>
            <person name="Zhang W."/>
            <person name="Yang X."/>
            <person name="Jeffery I.B."/>
            <person name="Cooney J.C."/>
            <person name="Kagawa T.F."/>
            <person name="Liu W."/>
            <person name="Song Y."/>
            <person name="Salvetti E."/>
            <person name="Wrobel A."/>
            <person name="Rasinkangas P."/>
            <person name="Parkhill J."/>
            <person name="Rea M.C."/>
            <person name="O'Sullivan O."/>
            <person name="Ritari J."/>
            <person name="Douillard F.P."/>
            <person name="Paul Ross R."/>
            <person name="Yang R."/>
            <person name="Briner A.E."/>
            <person name="Felis G.E."/>
            <person name="de Vos W.M."/>
            <person name="Barrangou R."/>
            <person name="Klaenhammer T.R."/>
            <person name="Caufield P.W."/>
            <person name="Cui Y."/>
            <person name="Zhang H."/>
            <person name="O'Toole P.W."/>
        </authorList>
    </citation>
    <scope>NUCLEOTIDE SEQUENCE [LARGE SCALE GENOMIC DNA]</scope>
    <source>
        <strain evidence="1 2">DSM 15946</strain>
    </source>
</reference>
<evidence type="ECO:0000313" key="1">
    <source>
        <dbReference type="EMBL" id="KRL89415.1"/>
    </source>
</evidence>
<dbReference type="PATRIC" id="fig|1423760.3.peg.1825"/>